<dbReference type="SUPFAM" id="SSF47090">
    <property type="entry name" value="PGBD-like"/>
    <property type="match status" value="2"/>
</dbReference>
<protein>
    <submittedName>
        <fullName evidence="3">Putative peptidoglycan binding domain-containing protein</fullName>
    </submittedName>
</protein>
<dbReference type="RefSeq" id="WP_073145752.1">
    <property type="nucleotide sequence ID" value="NZ_FQUV01000008.1"/>
</dbReference>
<dbReference type="AlphaFoldDB" id="A0A1M5D6N7"/>
<keyword evidence="4" id="KW-1185">Reference proteome</keyword>
<feature type="signal peptide" evidence="1">
    <location>
        <begin position="1"/>
        <end position="19"/>
    </location>
</feature>
<dbReference type="InterPro" id="IPR036365">
    <property type="entry name" value="PGBD-like_sf"/>
</dbReference>
<feature type="chain" id="PRO_5013336372" evidence="1">
    <location>
        <begin position="20"/>
        <end position="548"/>
    </location>
</feature>
<dbReference type="InterPro" id="IPR002477">
    <property type="entry name" value="Peptidoglycan-bd-like"/>
</dbReference>
<dbReference type="STRING" id="1486859.SAMN05444273_108115"/>
<dbReference type="InterPro" id="IPR036366">
    <property type="entry name" value="PGBDSf"/>
</dbReference>
<dbReference type="Gene3D" id="3.40.50.1460">
    <property type="match status" value="1"/>
</dbReference>
<dbReference type="InterPro" id="IPR029030">
    <property type="entry name" value="Caspase-like_dom_sf"/>
</dbReference>
<sequence>MRLRASLAAFLMMSVPVWAGDVALVVGNEDYANGRDLSAADEILDAVAPLEEAGFEVLSGSDLTAEALAGLVSELNAKVDGTGRVVIALAGHFGNSLSGNWIIGADAEAPDLGVIATQSVPLNILMDIAARAPGGAVVALGMEDAEFEFGAGVRPGLDGLDIPQGVSVITGPSGDVADYAKDALGEKGQSIANALNAWPSLTGSGFMAPLVPFLPSDGATPPVVAKADPDAEQKAFWKVTQDIGTMDAFEAYLKRHPDGLFAADARAEIDKIKAQPLLLAEQGEKALNLSRDRRREIQRALSLLEYDPKGIDGIFGRGSRAAIQKWQNVNGETATGFVTQSQIERLGAQADRRAQELEIEAEKRKIELERKDRAYWRATGQGGDETGLRAYLERYPDGVFAEIATARLEPFEEARRAAAAEQDRAAWDAAESVGSLAAYEGYVQANPEGAFVEQARAKIAELEFEAKNAGALEAAQRNEERLGLNGTTRRLVEDRLESLGLKPGAVDGTFDDDSRRAIRRYQEARNLPRTGFLNQQTLVRLLADSVLR</sequence>
<reference evidence="4" key="1">
    <citation type="submission" date="2016-11" db="EMBL/GenBank/DDBJ databases">
        <authorList>
            <person name="Varghese N."/>
            <person name="Submissions S."/>
        </authorList>
    </citation>
    <scope>NUCLEOTIDE SEQUENCE [LARGE SCALE GENOMIC DNA]</scope>
    <source>
        <strain evidence="4">DSM 100566</strain>
    </source>
</reference>
<evidence type="ECO:0000256" key="1">
    <source>
        <dbReference type="SAM" id="SignalP"/>
    </source>
</evidence>
<dbReference type="Pfam" id="PF01471">
    <property type="entry name" value="PG_binding_1"/>
    <property type="match status" value="2"/>
</dbReference>
<evidence type="ECO:0000259" key="2">
    <source>
        <dbReference type="Pfam" id="PF01471"/>
    </source>
</evidence>
<dbReference type="Proteomes" id="UP000184144">
    <property type="component" value="Unassembled WGS sequence"/>
</dbReference>
<feature type="domain" description="Peptidoglycan binding-like" evidence="2">
    <location>
        <begin position="486"/>
        <end position="541"/>
    </location>
</feature>
<dbReference type="OrthoDB" id="8092964at2"/>
<evidence type="ECO:0000313" key="4">
    <source>
        <dbReference type="Proteomes" id="UP000184144"/>
    </source>
</evidence>
<name>A0A1M5D6N7_9RHOB</name>
<proteinExistence type="predicted"/>
<dbReference type="EMBL" id="FQUV01000008">
    <property type="protein sequence ID" value="SHF62644.1"/>
    <property type="molecule type" value="Genomic_DNA"/>
</dbReference>
<organism evidence="3 4">
    <name type="scientific">Litoreibacter ascidiaceicola</name>
    <dbReference type="NCBI Taxonomy" id="1486859"/>
    <lineage>
        <taxon>Bacteria</taxon>
        <taxon>Pseudomonadati</taxon>
        <taxon>Pseudomonadota</taxon>
        <taxon>Alphaproteobacteria</taxon>
        <taxon>Rhodobacterales</taxon>
        <taxon>Roseobacteraceae</taxon>
        <taxon>Litoreibacter</taxon>
    </lineage>
</organism>
<gene>
    <name evidence="3" type="ORF">SAMN05444273_108115</name>
</gene>
<feature type="domain" description="Peptidoglycan binding-like" evidence="2">
    <location>
        <begin position="291"/>
        <end position="346"/>
    </location>
</feature>
<dbReference type="SUPFAM" id="SSF52129">
    <property type="entry name" value="Caspase-like"/>
    <property type="match status" value="1"/>
</dbReference>
<dbReference type="Gene3D" id="1.10.101.10">
    <property type="entry name" value="PGBD-like superfamily/PGBD"/>
    <property type="match status" value="2"/>
</dbReference>
<accession>A0A1M5D6N7</accession>
<evidence type="ECO:0000313" key="3">
    <source>
        <dbReference type="EMBL" id="SHF62644.1"/>
    </source>
</evidence>
<keyword evidence="1" id="KW-0732">Signal</keyword>